<comment type="caution">
    <text evidence="1">The sequence shown here is derived from an EMBL/GenBank/DDBJ whole genome shotgun (WGS) entry which is preliminary data.</text>
</comment>
<protein>
    <submittedName>
        <fullName evidence="1">Uncharacterized protein</fullName>
    </submittedName>
</protein>
<dbReference type="Proteomes" id="UP000276133">
    <property type="component" value="Unassembled WGS sequence"/>
</dbReference>
<sequence>MRNRLSFQDSLLMQIFSFPKIKIIKILLRAGFRLLMQLEINYNFAATSKKNAISLNKNLLLSIDA</sequence>
<dbReference type="AlphaFoldDB" id="A0A3M7S7D8"/>
<keyword evidence="2" id="KW-1185">Reference proteome</keyword>
<proteinExistence type="predicted"/>
<dbReference type="EMBL" id="REGN01001934">
    <property type="protein sequence ID" value="RNA31518.1"/>
    <property type="molecule type" value="Genomic_DNA"/>
</dbReference>
<gene>
    <name evidence="1" type="ORF">BpHYR1_026854</name>
</gene>
<evidence type="ECO:0000313" key="2">
    <source>
        <dbReference type="Proteomes" id="UP000276133"/>
    </source>
</evidence>
<name>A0A3M7S7D8_BRAPC</name>
<reference evidence="1 2" key="1">
    <citation type="journal article" date="2018" name="Sci. Rep.">
        <title>Genomic signatures of local adaptation to the degree of environmental predictability in rotifers.</title>
        <authorList>
            <person name="Franch-Gras L."/>
            <person name="Hahn C."/>
            <person name="Garcia-Roger E.M."/>
            <person name="Carmona M.J."/>
            <person name="Serra M."/>
            <person name="Gomez A."/>
        </authorList>
    </citation>
    <scope>NUCLEOTIDE SEQUENCE [LARGE SCALE GENOMIC DNA]</scope>
    <source>
        <strain evidence="1">HYR1</strain>
    </source>
</reference>
<evidence type="ECO:0000313" key="1">
    <source>
        <dbReference type="EMBL" id="RNA31518.1"/>
    </source>
</evidence>
<organism evidence="1 2">
    <name type="scientific">Brachionus plicatilis</name>
    <name type="common">Marine rotifer</name>
    <name type="synonym">Brachionus muelleri</name>
    <dbReference type="NCBI Taxonomy" id="10195"/>
    <lineage>
        <taxon>Eukaryota</taxon>
        <taxon>Metazoa</taxon>
        <taxon>Spiralia</taxon>
        <taxon>Gnathifera</taxon>
        <taxon>Rotifera</taxon>
        <taxon>Eurotatoria</taxon>
        <taxon>Monogononta</taxon>
        <taxon>Pseudotrocha</taxon>
        <taxon>Ploima</taxon>
        <taxon>Brachionidae</taxon>
        <taxon>Brachionus</taxon>
    </lineage>
</organism>
<accession>A0A3M7S7D8</accession>